<dbReference type="Gene3D" id="2.60.40.10">
    <property type="entry name" value="Immunoglobulins"/>
    <property type="match status" value="2"/>
</dbReference>
<evidence type="ECO:0000313" key="2">
    <source>
        <dbReference type="EMBL" id="MBI3539370.1"/>
    </source>
</evidence>
<name>A0A9D6L840_UNCEI</name>
<dbReference type="Proteomes" id="UP000807850">
    <property type="component" value="Unassembled WGS sequence"/>
</dbReference>
<organism evidence="2 3">
    <name type="scientific">Eiseniibacteriota bacterium</name>
    <dbReference type="NCBI Taxonomy" id="2212470"/>
    <lineage>
        <taxon>Bacteria</taxon>
        <taxon>Candidatus Eiseniibacteriota</taxon>
    </lineage>
</organism>
<proteinExistence type="predicted"/>
<dbReference type="InterPro" id="IPR036116">
    <property type="entry name" value="FN3_sf"/>
</dbReference>
<dbReference type="InterPro" id="IPR003961">
    <property type="entry name" value="FN3_dom"/>
</dbReference>
<comment type="caution">
    <text evidence="2">The sequence shown here is derived from an EMBL/GenBank/DDBJ whole genome shotgun (WGS) entry which is preliminary data.</text>
</comment>
<dbReference type="Pfam" id="PF00041">
    <property type="entry name" value="fn3"/>
    <property type="match status" value="1"/>
</dbReference>
<reference evidence="2" key="1">
    <citation type="submission" date="2020-07" db="EMBL/GenBank/DDBJ databases">
        <title>Huge and variable diversity of episymbiotic CPR bacteria and DPANN archaea in groundwater ecosystems.</title>
        <authorList>
            <person name="He C.Y."/>
            <person name="Keren R."/>
            <person name="Whittaker M."/>
            <person name="Farag I.F."/>
            <person name="Doudna J."/>
            <person name="Cate J.H.D."/>
            <person name="Banfield J.F."/>
        </authorList>
    </citation>
    <scope>NUCLEOTIDE SEQUENCE</scope>
    <source>
        <strain evidence="2">NC_groundwater_928_Pr1_S-0.2um_72_17</strain>
    </source>
</reference>
<accession>A0A9D6L840</accession>
<dbReference type="PROSITE" id="PS50853">
    <property type="entry name" value="FN3"/>
    <property type="match status" value="1"/>
</dbReference>
<dbReference type="SUPFAM" id="SSF49265">
    <property type="entry name" value="Fibronectin type III"/>
    <property type="match status" value="1"/>
</dbReference>
<gene>
    <name evidence="2" type="ORF">HY076_03755</name>
</gene>
<dbReference type="Pfam" id="PF13860">
    <property type="entry name" value="FlgD_ig"/>
    <property type="match status" value="1"/>
</dbReference>
<feature type="domain" description="Fibronectin type-III" evidence="1">
    <location>
        <begin position="6"/>
        <end position="119"/>
    </location>
</feature>
<evidence type="ECO:0000259" key="1">
    <source>
        <dbReference type="PROSITE" id="PS50853"/>
    </source>
</evidence>
<sequence length="311" mass="32330">MTLLLVLAPLAAHAQGADTVTVSWTAPGDDGNVGTATAYELRLSTSAILTNDAASWNAATVVQGVPAPLVAGTRQRTVVRGLTRGTTYWLAIKTVDDAGNWSPISNIVRWDWVYDTAPPGAPSGVSASKQSDTSVHVTWAANSEPDLNGYDVYRATAAGGPYVKLNGALVSATDYLDNTIASGTAQVWYQVTALDNSGNESARSASATVNFAALAGAAWVLQTGYPNPSSAGTTVRIPIVVPGTGGSATLEIVNDAGQRITRRDLGTLVSGTIEVTWDGRNDSGRQVAPGVYTAWLITGSTRTSVRLVRVP</sequence>
<dbReference type="AlphaFoldDB" id="A0A9D6L840"/>
<protein>
    <recommendedName>
        <fullName evidence="1">Fibronectin type-III domain-containing protein</fullName>
    </recommendedName>
</protein>
<dbReference type="InterPro" id="IPR013783">
    <property type="entry name" value="Ig-like_fold"/>
</dbReference>
<dbReference type="EMBL" id="JACQAY010000113">
    <property type="protein sequence ID" value="MBI3539370.1"/>
    <property type="molecule type" value="Genomic_DNA"/>
</dbReference>
<evidence type="ECO:0000313" key="3">
    <source>
        <dbReference type="Proteomes" id="UP000807850"/>
    </source>
</evidence>
<dbReference type="SMART" id="SM00060">
    <property type="entry name" value="FN3"/>
    <property type="match status" value="2"/>
</dbReference>
<dbReference type="Gene3D" id="2.60.40.4070">
    <property type="match status" value="1"/>
</dbReference>
<dbReference type="CDD" id="cd00063">
    <property type="entry name" value="FN3"/>
    <property type="match status" value="2"/>
</dbReference>
<dbReference type="InterPro" id="IPR025965">
    <property type="entry name" value="FlgD/Vpr_Ig-like"/>
</dbReference>